<keyword evidence="1" id="KW-0472">Membrane</keyword>
<accession>A0ABQ1FIQ1</accession>
<name>A0ABQ1FIQ1_9BACL</name>
<evidence type="ECO:0000313" key="2">
    <source>
        <dbReference type="EMBL" id="GGA14047.1"/>
    </source>
</evidence>
<proteinExistence type="predicted"/>
<organism evidence="2 3">
    <name type="scientific">Paenibacillus marchantiophytorum</name>
    <dbReference type="NCBI Taxonomy" id="1619310"/>
    <lineage>
        <taxon>Bacteria</taxon>
        <taxon>Bacillati</taxon>
        <taxon>Bacillota</taxon>
        <taxon>Bacilli</taxon>
        <taxon>Bacillales</taxon>
        <taxon>Paenibacillaceae</taxon>
        <taxon>Paenibacillus</taxon>
    </lineage>
</organism>
<dbReference type="RefSeq" id="WP_189020375.1">
    <property type="nucleotide sequence ID" value="NZ_BMHE01000074.1"/>
</dbReference>
<dbReference type="EMBL" id="BMHE01000074">
    <property type="protein sequence ID" value="GGA14047.1"/>
    <property type="molecule type" value="Genomic_DNA"/>
</dbReference>
<evidence type="ECO:0000313" key="3">
    <source>
        <dbReference type="Proteomes" id="UP000615455"/>
    </source>
</evidence>
<gene>
    <name evidence="2" type="ORF">GCM10008018_68680</name>
</gene>
<keyword evidence="3" id="KW-1185">Reference proteome</keyword>
<evidence type="ECO:0000256" key="1">
    <source>
        <dbReference type="SAM" id="Phobius"/>
    </source>
</evidence>
<feature type="transmembrane region" description="Helical" evidence="1">
    <location>
        <begin position="41"/>
        <end position="62"/>
    </location>
</feature>
<keyword evidence="1" id="KW-1133">Transmembrane helix</keyword>
<sequence length="93" mass="10348">MTLELTGLMLYSMWVVLGLMGLSFLVGLYHSLKAGTFSSSLILTYLQDLLFYVFPLFLLANMTSLDPTGWILLIAYYVGALGVVLKYLASLKK</sequence>
<reference evidence="3" key="1">
    <citation type="journal article" date="2019" name="Int. J. Syst. Evol. Microbiol.">
        <title>The Global Catalogue of Microorganisms (GCM) 10K type strain sequencing project: providing services to taxonomists for standard genome sequencing and annotation.</title>
        <authorList>
            <consortium name="The Broad Institute Genomics Platform"/>
            <consortium name="The Broad Institute Genome Sequencing Center for Infectious Disease"/>
            <person name="Wu L."/>
            <person name="Ma J."/>
        </authorList>
    </citation>
    <scope>NUCLEOTIDE SEQUENCE [LARGE SCALE GENOMIC DNA]</scope>
    <source>
        <strain evidence="3">CGMCC 1.15043</strain>
    </source>
</reference>
<feature type="transmembrane region" description="Helical" evidence="1">
    <location>
        <begin position="68"/>
        <end position="89"/>
    </location>
</feature>
<keyword evidence="1" id="KW-0812">Transmembrane</keyword>
<protein>
    <submittedName>
        <fullName evidence="2">Uncharacterized protein</fullName>
    </submittedName>
</protein>
<comment type="caution">
    <text evidence="2">The sequence shown here is derived from an EMBL/GenBank/DDBJ whole genome shotgun (WGS) entry which is preliminary data.</text>
</comment>
<feature type="transmembrane region" description="Helical" evidence="1">
    <location>
        <begin position="6"/>
        <end position="29"/>
    </location>
</feature>
<dbReference type="Proteomes" id="UP000615455">
    <property type="component" value="Unassembled WGS sequence"/>
</dbReference>